<proteinExistence type="inferred from homology"/>
<dbReference type="InterPro" id="IPR038987">
    <property type="entry name" value="MoeA-like"/>
</dbReference>
<dbReference type="SUPFAM" id="SSF63882">
    <property type="entry name" value="MoeA N-terminal region -like"/>
    <property type="match status" value="2"/>
</dbReference>
<organism evidence="10 11">
    <name type="scientific">Herbiconiux aconitum</name>
    <dbReference type="NCBI Taxonomy" id="2970913"/>
    <lineage>
        <taxon>Bacteria</taxon>
        <taxon>Bacillati</taxon>
        <taxon>Actinomycetota</taxon>
        <taxon>Actinomycetes</taxon>
        <taxon>Micrococcales</taxon>
        <taxon>Microbacteriaceae</taxon>
        <taxon>Herbiconiux</taxon>
    </lineage>
</organism>
<keyword evidence="7" id="KW-0808">Transferase</keyword>
<reference evidence="10" key="1">
    <citation type="submission" date="2022-08" db="EMBL/GenBank/DDBJ databases">
        <authorList>
            <person name="Deng Y."/>
            <person name="Han X.-F."/>
            <person name="Zhang Y.-Q."/>
        </authorList>
    </citation>
    <scope>NUCLEOTIDE SEQUENCE</scope>
    <source>
        <strain evidence="10">CPCC 205763</strain>
    </source>
</reference>
<evidence type="ECO:0000256" key="8">
    <source>
        <dbReference type="SAM" id="MobiDB-lite"/>
    </source>
</evidence>
<feature type="region of interest" description="Disordered" evidence="8">
    <location>
        <begin position="69"/>
        <end position="108"/>
    </location>
</feature>
<evidence type="ECO:0000256" key="1">
    <source>
        <dbReference type="ARBA" id="ARBA00002901"/>
    </source>
</evidence>
<keyword evidence="7" id="KW-0460">Magnesium</keyword>
<feature type="domain" description="MoaB/Mog" evidence="9">
    <location>
        <begin position="239"/>
        <end position="395"/>
    </location>
</feature>
<keyword evidence="11" id="KW-1185">Reference proteome</keyword>
<evidence type="ECO:0000256" key="5">
    <source>
        <dbReference type="ARBA" id="ARBA00023150"/>
    </source>
</evidence>
<comment type="function">
    <text evidence="1 7">Catalyzes the insertion of molybdate into adenylated molybdopterin with the concomitant release of AMP.</text>
</comment>
<comment type="cofactor">
    <cofactor evidence="7">
        <name>Mg(2+)</name>
        <dbReference type="ChEBI" id="CHEBI:18420"/>
    </cofactor>
</comment>
<dbReference type="InterPro" id="IPR005110">
    <property type="entry name" value="MoeA_linker/N"/>
</dbReference>
<dbReference type="CDD" id="cd00887">
    <property type="entry name" value="MoeA"/>
    <property type="match status" value="1"/>
</dbReference>
<dbReference type="EMBL" id="JANLCM010000001">
    <property type="protein sequence ID" value="MCS5718102.1"/>
    <property type="molecule type" value="Genomic_DNA"/>
</dbReference>
<feature type="compositionally biased region" description="Basic and acidic residues" evidence="8">
    <location>
        <begin position="72"/>
        <end position="86"/>
    </location>
</feature>
<dbReference type="InterPro" id="IPR036135">
    <property type="entry name" value="MoeA_linker/N_sf"/>
</dbReference>
<dbReference type="Gene3D" id="3.40.980.10">
    <property type="entry name" value="MoaB/Mog-like domain"/>
    <property type="match status" value="1"/>
</dbReference>
<evidence type="ECO:0000256" key="3">
    <source>
        <dbReference type="ARBA" id="ARBA00010763"/>
    </source>
</evidence>
<dbReference type="SUPFAM" id="SSF53218">
    <property type="entry name" value="Molybdenum cofactor biosynthesis proteins"/>
    <property type="match status" value="1"/>
</dbReference>
<evidence type="ECO:0000256" key="6">
    <source>
        <dbReference type="ARBA" id="ARBA00047317"/>
    </source>
</evidence>
<comment type="pathway">
    <text evidence="2 7">Cofactor biosynthesis; molybdopterin biosynthesis.</text>
</comment>
<dbReference type="Pfam" id="PF03453">
    <property type="entry name" value="MoeA_N"/>
    <property type="match status" value="1"/>
</dbReference>
<evidence type="ECO:0000256" key="7">
    <source>
        <dbReference type="RuleBase" id="RU365090"/>
    </source>
</evidence>
<comment type="caution">
    <text evidence="10">The sequence shown here is derived from an EMBL/GenBank/DDBJ whole genome shotgun (WGS) entry which is preliminary data.</text>
</comment>
<keyword evidence="5 7" id="KW-0501">Molybdenum cofactor biosynthesis</keyword>
<dbReference type="InterPro" id="IPR036688">
    <property type="entry name" value="MoeA_C_domain_IV_sf"/>
</dbReference>
<dbReference type="Pfam" id="PF03454">
    <property type="entry name" value="MoeA_C"/>
    <property type="match status" value="1"/>
</dbReference>
<dbReference type="RefSeq" id="WP_259506827.1">
    <property type="nucleotide sequence ID" value="NZ_JANLCM010000001.1"/>
</dbReference>
<keyword evidence="7" id="KW-0479">Metal-binding</keyword>
<sequence>MTHASVLWHDARRLAYDVGSQRETERVALGDAVGRVLADDLVALIAVPHYASSAMDGWAVAGPGPWRILTSDTERGGSLREGRGGDDGGGADDAPAHAEGDSEGRRAGGGAILRAGEAVPIVTGGVIPPGTRGVLRSEHGVVAADRGVDAIPDAGAGVDAIPDATRSADVRPDSGLLGVLPSIDPGEPREGLHVRPAGTEAAAGETVFHAGALLTPAHVAVAAGCGHDEIAVVRRARVALLLSGDEVVARGIPGPGSVRDSFGPTLPALVSRLGAEVVAQHRVGDDFAATLEHFTSSRLGDALPPATARSGGQGADAAPDLIITTGGTGDSPSDHVRPALRAAGAEFLVDGIAVRPGAPALLARLPDGRLVIGLPGNPLAAMLALLTLAHPLLSSMQGRGMPELGRIRIATSLSAGTAPTSLRPYRLVAGEAHPTAWHGAGMLRGLAEADGVLVVPREGAAAGAELEVLPLPW</sequence>
<dbReference type="SUPFAM" id="SSF63867">
    <property type="entry name" value="MoeA C-terminal domain-like"/>
    <property type="match status" value="1"/>
</dbReference>
<evidence type="ECO:0000256" key="2">
    <source>
        <dbReference type="ARBA" id="ARBA00005046"/>
    </source>
</evidence>
<feature type="compositionally biased region" description="Basic and acidic residues" evidence="8">
    <location>
        <begin position="94"/>
        <end position="106"/>
    </location>
</feature>
<evidence type="ECO:0000313" key="11">
    <source>
        <dbReference type="Proteomes" id="UP001165584"/>
    </source>
</evidence>
<dbReference type="InterPro" id="IPR008284">
    <property type="entry name" value="MoCF_biosynth_CS"/>
</dbReference>
<accession>A0ABT2GPF0</accession>
<comment type="catalytic activity">
    <reaction evidence="6">
        <text>adenylyl-molybdopterin + molybdate = Mo-molybdopterin + AMP + H(+)</text>
        <dbReference type="Rhea" id="RHEA:35047"/>
        <dbReference type="ChEBI" id="CHEBI:15378"/>
        <dbReference type="ChEBI" id="CHEBI:36264"/>
        <dbReference type="ChEBI" id="CHEBI:62727"/>
        <dbReference type="ChEBI" id="CHEBI:71302"/>
        <dbReference type="ChEBI" id="CHEBI:456215"/>
        <dbReference type="EC" id="2.10.1.1"/>
    </reaction>
</comment>
<gene>
    <name evidence="10" type="ORF">N1027_08125</name>
</gene>
<dbReference type="Pfam" id="PF00994">
    <property type="entry name" value="MoCF_biosynth"/>
    <property type="match status" value="1"/>
</dbReference>
<dbReference type="Proteomes" id="UP001165584">
    <property type="component" value="Unassembled WGS sequence"/>
</dbReference>
<dbReference type="PROSITE" id="PS01078">
    <property type="entry name" value="MOCF_BIOSYNTHESIS_1"/>
    <property type="match status" value="1"/>
</dbReference>
<dbReference type="PANTHER" id="PTHR10192:SF5">
    <property type="entry name" value="GEPHYRIN"/>
    <property type="match status" value="1"/>
</dbReference>
<evidence type="ECO:0000313" key="10">
    <source>
        <dbReference type="EMBL" id="MCS5718102.1"/>
    </source>
</evidence>
<evidence type="ECO:0000256" key="4">
    <source>
        <dbReference type="ARBA" id="ARBA00022505"/>
    </source>
</evidence>
<dbReference type="Gene3D" id="2.40.340.10">
    <property type="entry name" value="MoeA, C-terminal, domain IV"/>
    <property type="match status" value="1"/>
</dbReference>
<dbReference type="InterPro" id="IPR001453">
    <property type="entry name" value="MoaB/Mog_dom"/>
</dbReference>
<keyword evidence="4 7" id="KW-0500">Molybdenum</keyword>
<dbReference type="EC" id="2.10.1.1" evidence="7"/>
<dbReference type="SMART" id="SM00852">
    <property type="entry name" value="MoCF_biosynth"/>
    <property type="match status" value="1"/>
</dbReference>
<dbReference type="Gene3D" id="2.170.190.11">
    <property type="entry name" value="Molybdopterin biosynthesis moea protein, domain 3"/>
    <property type="match status" value="1"/>
</dbReference>
<comment type="similarity">
    <text evidence="3 7">Belongs to the MoeA family.</text>
</comment>
<dbReference type="InterPro" id="IPR005111">
    <property type="entry name" value="MoeA_C_domain_IV"/>
</dbReference>
<protein>
    <recommendedName>
        <fullName evidence="7">Molybdopterin molybdenumtransferase</fullName>
        <ecNumber evidence="7">2.10.1.1</ecNumber>
    </recommendedName>
</protein>
<dbReference type="PANTHER" id="PTHR10192">
    <property type="entry name" value="MOLYBDOPTERIN BIOSYNTHESIS PROTEIN"/>
    <property type="match status" value="1"/>
</dbReference>
<dbReference type="InterPro" id="IPR036425">
    <property type="entry name" value="MoaB/Mog-like_dom_sf"/>
</dbReference>
<name>A0ABT2GPF0_9MICO</name>
<dbReference type="Gene3D" id="3.90.105.10">
    <property type="entry name" value="Molybdopterin biosynthesis moea protein, domain 2"/>
    <property type="match status" value="1"/>
</dbReference>
<evidence type="ECO:0000259" key="9">
    <source>
        <dbReference type="SMART" id="SM00852"/>
    </source>
</evidence>